<organism evidence="1">
    <name type="scientific">marine sediment metagenome</name>
    <dbReference type="NCBI Taxonomy" id="412755"/>
    <lineage>
        <taxon>unclassified sequences</taxon>
        <taxon>metagenomes</taxon>
        <taxon>ecological metagenomes</taxon>
    </lineage>
</organism>
<proteinExistence type="predicted"/>
<accession>X1QJ89</accession>
<dbReference type="EMBL" id="BARV01042799">
    <property type="protein sequence ID" value="GAI51060.1"/>
    <property type="molecule type" value="Genomic_DNA"/>
</dbReference>
<gene>
    <name evidence="1" type="ORF">S06H3_64193</name>
</gene>
<protein>
    <submittedName>
        <fullName evidence="1">Uncharacterized protein</fullName>
    </submittedName>
</protein>
<reference evidence="1" key="1">
    <citation type="journal article" date="2014" name="Front. Microbiol.">
        <title>High frequency of phylogenetically diverse reductive dehalogenase-homologous genes in deep subseafloor sedimentary metagenomes.</title>
        <authorList>
            <person name="Kawai M."/>
            <person name="Futagami T."/>
            <person name="Toyoda A."/>
            <person name="Takaki Y."/>
            <person name="Nishi S."/>
            <person name="Hori S."/>
            <person name="Arai W."/>
            <person name="Tsubouchi T."/>
            <person name="Morono Y."/>
            <person name="Uchiyama I."/>
            <person name="Ito T."/>
            <person name="Fujiyama A."/>
            <person name="Inagaki F."/>
            <person name="Takami H."/>
        </authorList>
    </citation>
    <scope>NUCLEOTIDE SEQUENCE</scope>
    <source>
        <strain evidence="1">Expedition CK06-06</strain>
    </source>
</reference>
<evidence type="ECO:0000313" key="1">
    <source>
        <dbReference type="EMBL" id="GAI51060.1"/>
    </source>
</evidence>
<sequence length="43" mass="4578">ATDFYETAALPLSYAGLLSIAQSFGVVYQGKFERNAPPLKEGG</sequence>
<comment type="caution">
    <text evidence="1">The sequence shown here is derived from an EMBL/GenBank/DDBJ whole genome shotgun (WGS) entry which is preliminary data.</text>
</comment>
<name>X1QJ89_9ZZZZ</name>
<dbReference type="AlphaFoldDB" id="X1QJ89"/>
<feature type="non-terminal residue" evidence="1">
    <location>
        <position position="1"/>
    </location>
</feature>